<dbReference type="AlphaFoldDB" id="A0A8J3IP10"/>
<keyword evidence="2" id="KW-1185">Reference proteome</keyword>
<evidence type="ECO:0000313" key="1">
    <source>
        <dbReference type="EMBL" id="GHO97533.1"/>
    </source>
</evidence>
<protein>
    <submittedName>
        <fullName evidence="1">Uncharacterized protein</fullName>
    </submittedName>
</protein>
<evidence type="ECO:0000313" key="2">
    <source>
        <dbReference type="Proteomes" id="UP000597444"/>
    </source>
</evidence>
<organism evidence="1 2">
    <name type="scientific">Reticulibacter mediterranei</name>
    <dbReference type="NCBI Taxonomy" id="2778369"/>
    <lineage>
        <taxon>Bacteria</taxon>
        <taxon>Bacillati</taxon>
        <taxon>Chloroflexota</taxon>
        <taxon>Ktedonobacteria</taxon>
        <taxon>Ktedonobacterales</taxon>
        <taxon>Reticulibacteraceae</taxon>
        <taxon>Reticulibacter</taxon>
    </lineage>
</organism>
<dbReference type="Proteomes" id="UP000597444">
    <property type="component" value="Unassembled WGS sequence"/>
</dbReference>
<gene>
    <name evidence="1" type="ORF">KSF_075810</name>
</gene>
<comment type="caution">
    <text evidence="1">The sequence shown here is derived from an EMBL/GenBank/DDBJ whole genome shotgun (WGS) entry which is preliminary data.</text>
</comment>
<proteinExistence type="predicted"/>
<reference evidence="1" key="1">
    <citation type="submission" date="2020-10" db="EMBL/GenBank/DDBJ databases">
        <title>Taxonomic study of unclassified bacteria belonging to the class Ktedonobacteria.</title>
        <authorList>
            <person name="Yabe S."/>
            <person name="Wang C.M."/>
            <person name="Zheng Y."/>
            <person name="Sakai Y."/>
            <person name="Cavaletti L."/>
            <person name="Monciardini P."/>
            <person name="Donadio S."/>
        </authorList>
    </citation>
    <scope>NUCLEOTIDE SEQUENCE</scope>
    <source>
        <strain evidence="1">ID150040</strain>
    </source>
</reference>
<dbReference type="RefSeq" id="WP_220208073.1">
    <property type="nucleotide sequence ID" value="NZ_BNJK01000001.1"/>
</dbReference>
<name>A0A8J3IP10_9CHLR</name>
<dbReference type="EMBL" id="BNJK01000001">
    <property type="protein sequence ID" value="GHO97533.1"/>
    <property type="molecule type" value="Genomic_DNA"/>
</dbReference>
<sequence length="133" mass="14600">MIQLRSREVTPSQGITPAEMAALQLVSVDQAMSSVSANKRGDTTRVAATTVSNTKEGRIEELITACYCAYMTICECIEAERVDIPEEALEQLGPAASVRKLLAMRHDLLANPRREVKPLEAATSVNELLKTRR</sequence>
<accession>A0A8J3IP10</accession>